<gene>
    <name evidence="2" type="ORF">NECAME_16843</name>
</gene>
<dbReference type="KEGG" id="nai:NECAME_16843"/>
<sequence>MFVIGFYALCVVCAILYYYTRTAVESNEDPNFRSFQVTYLTVYLLAAAIYDLKLLSFFFAWYFDEVTVHIEKLPVLVQYPDGKRLE</sequence>
<dbReference type="Pfam" id="PF05631">
    <property type="entry name" value="MFS_5"/>
    <property type="match status" value="1"/>
</dbReference>
<dbReference type="OrthoDB" id="263957at2759"/>
<feature type="transmembrane region" description="Helical" evidence="1">
    <location>
        <begin position="6"/>
        <end position="24"/>
    </location>
</feature>
<keyword evidence="3" id="KW-1185">Reference proteome</keyword>
<accession>W2TT28</accession>
<feature type="transmembrane region" description="Helical" evidence="1">
    <location>
        <begin position="36"/>
        <end position="63"/>
    </location>
</feature>
<keyword evidence="1" id="KW-1133">Transmembrane helix</keyword>
<protein>
    <submittedName>
        <fullName evidence="2">Uncharacterized protein</fullName>
    </submittedName>
</protein>
<dbReference type="Proteomes" id="UP000053676">
    <property type="component" value="Unassembled WGS sequence"/>
</dbReference>
<organism evidence="2 3">
    <name type="scientific">Necator americanus</name>
    <name type="common">Human hookworm</name>
    <dbReference type="NCBI Taxonomy" id="51031"/>
    <lineage>
        <taxon>Eukaryota</taxon>
        <taxon>Metazoa</taxon>
        <taxon>Ecdysozoa</taxon>
        <taxon>Nematoda</taxon>
        <taxon>Chromadorea</taxon>
        <taxon>Rhabditida</taxon>
        <taxon>Rhabditina</taxon>
        <taxon>Rhabditomorpha</taxon>
        <taxon>Strongyloidea</taxon>
        <taxon>Ancylostomatidae</taxon>
        <taxon>Bunostominae</taxon>
        <taxon>Necator</taxon>
    </lineage>
</organism>
<dbReference type="EMBL" id="KI657776">
    <property type="protein sequence ID" value="ETN85240.1"/>
    <property type="molecule type" value="Genomic_DNA"/>
</dbReference>
<evidence type="ECO:0000313" key="3">
    <source>
        <dbReference type="Proteomes" id="UP000053676"/>
    </source>
</evidence>
<name>W2TT28_NECAM</name>
<evidence type="ECO:0000256" key="1">
    <source>
        <dbReference type="SAM" id="Phobius"/>
    </source>
</evidence>
<evidence type="ECO:0000313" key="2">
    <source>
        <dbReference type="EMBL" id="ETN85240.1"/>
    </source>
</evidence>
<keyword evidence="1" id="KW-0472">Membrane</keyword>
<dbReference type="AlphaFoldDB" id="W2TT28"/>
<dbReference type="InterPro" id="IPR008509">
    <property type="entry name" value="MOT2/MFSD5"/>
</dbReference>
<reference evidence="3" key="1">
    <citation type="journal article" date="2014" name="Nat. Genet.">
        <title>Genome of the human hookworm Necator americanus.</title>
        <authorList>
            <person name="Tang Y.T."/>
            <person name="Gao X."/>
            <person name="Rosa B.A."/>
            <person name="Abubucker S."/>
            <person name="Hallsworth-Pepin K."/>
            <person name="Martin J."/>
            <person name="Tyagi R."/>
            <person name="Heizer E."/>
            <person name="Zhang X."/>
            <person name="Bhonagiri-Palsikar V."/>
            <person name="Minx P."/>
            <person name="Warren W.C."/>
            <person name="Wang Q."/>
            <person name="Zhan B."/>
            <person name="Hotez P.J."/>
            <person name="Sternberg P.W."/>
            <person name="Dougall A."/>
            <person name="Gaze S.T."/>
            <person name="Mulvenna J."/>
            <person name="Sotillo J."/>
            <person name="Ranganathan S."/>
            <person name="Rabelo E.M."/>
            <person name="Wilson R.K."/>
            <person name="Felgner P.L."/>
            <person name="Bethony J."/>
            <person name="Hawdon J.M."/>
            <person name="Gasser R.B."/>
            <person name="Loukas A."/>
            <person name="Mitreva M."/>
        </authorList>
    </citation>
    <scope>NUCLEOTIDE SEQUENCE [LARGE SCALE GENOMIC DNA]</scope>
</reference>
<dbReference type="GO" id="GO:0015098">
    <property type="term" value="F:molybdate ion transmembrane transporter activity"/>
    <property type="evidence" value="ECO:0007669"/>
    <property type="project" value="InterPro"/>
</dbReference>
<proteinExistence type="predicted"/>
<keyword evidence="1" id="KW-0812">Transmembrane</keyword>
<dbReference type="GO" id="GO:0016020">
    <property type="term" value="C:membrane"/>
    <property type="evidence" value="ECO:0007669"/>
    <property type="project" value="InterPro"/>
</dbReference>